<dbReference type="InterPro" id="IPR036116">
    <property type="entry name" value="FN3_sf"/>
</dbReference>
<feature type="chain" id="PRO_5043418949" description="LRRN4 C-terminal-like protein" evidence="3">
    <location>
        <begin position="23"/>
        <end position="239"/>
    </location>
</feature>
<dbReference type="Gene3D" id="2.60.40.10">
    <property type="entry name" value="Immunoglobulins"/>
    <property type="match status" value="1"/>
</dbReference>
<gene>
    <name evidence="4" type="ORF">ABG768_022681</name>
</gene>
<keyword evidence="2" id="KW-0472">Membrane</keyword>
<evidence type="ECO:0000313" key="4">
    <source>
        <dbReference type="EMBL" id="KAK9974597.1"/>
    </source>
</evidence>
<evidence type="ECO:0000256" key="3">
    <source>
        <dbReference type="SAM" id="SignalP"/>
    </source>
</evidence>
<sequence>MFVCVRPIILLLLINFLDLSLSSSSSSQNATRPRSHPSGETDDYSVLEDITTEPPSSSSTTSEDTVDGFCDYSMCVEHQQTCAELAAVTGCFCPGLERLHAPSPPTLSYLTQQDDKGVLVHWCAPTSIVTHYKVLVKGKDRDMDREIQVEEKKRKTVLRDVAAGALVCVVAVNKIGVSAENQQSCATFKPQNSDSGLALKLGIIGGVVGLIVLLILALLLWRHKKRRESSARTETRGVL</sequence>
<feature type="signal peptide" evidence="3">
    <location>
        <begin position="1"/>
        <end position="22"/>
    </location>
</feature>
<proteinExistence type="predicted"/>
<evidence type="ECO:0000313" key="5">
    <source>
        <dbReference type="Proteomes" id="UP001479290"/>
    </source>
</evidence>
<keyword evidence="2" id="KW-1133">Transmembrane helix</keyword>
<evidence type="ECO:0000256" key="1">
    <source>
        <dbReference type="SAM" id="MobiDB-lite"/>
    </source>
</evidence>
<dbReference type="AlphaFoldDB" id="A0AAW2AMG6"/>
<protein>
    <recommendedName>
        <fullName evidence="6">LRRN4 C-terminal-like protein</fullName>
    </recommendedName>
</protein>
<dbReference type="InterPro" id="IPR013783">
    <property type="entry name" value="Ig-like_fold"/>
</dbReference>
<feature type="region of interest" description="Disordered" evidence="1">
    <location>
        <begin position="23"/>
        <end position="63"/>
    </location>
</feature>
<feature type="transmembrane region" description="Helical" evidence="2">
    <location>
        <begin position="197"/>
        <end position="221"/>
    </location>
</feature>
<keyword evidence="3" id="KW-0732">Signal</keyword>
<evidence type="ECO:0008006" key="6">
    <source>
        <dbReference type="Google" id="ProtNLM"/>
    </source>
</evidence>
<dbReference type="SUPFAM" id="SSF49265">
    <property type="entry name" value="Fibronectin type III"/>
    <property type="match status" value="1"/>
</dbReference>
<dbReference type="EMBL" id="JAWDJR010000005">
    <property type="protein sequence ID" value="KAK9974597.1"/>
    <property type="molecule type" value="Genomic_DNA"/>
</dbReference>
<organism evidence="4 5">
    <name type="scientific">Culter alburnus</name>
    <name type="common">Topmouth culter</name>
    <dbReference type="NCBI Taxonomy" id="194366"/>
    <lineage>
        <taxon>Eukaryota</taxon>
        <taxon>Metazoa</taxon>
        <taxon>Chordata</taxon>
        <taxon>Craniata</taxon>
        <taxon>Vertebrata</taxon>
        <taxon>Euteleostomi</taxon>
        <taxon>Actinopterygii</taxon>
        <taxon>Neopterygii</taxon>
        <taxon>Teleostei</taxon>
        <taxon>Ostariophysi</taxon>
        <taxon>Cypriniformes</taxon>
        <taxon>Xenocyprididae</taxon>
        <taxon>Xenocypridinae</taxon>
        <taxon>Culter</taxon>
    </lineage>
</organism>
<keyword evidence="5" id="KW-1185">Reference proteome</keyword>
<reference evidence="4 5" key="1">
    <citation type="submission" date="2024-05" db="EMBL/GenBank/DDBJ databases">
        <title>A high-quality chromosomal-level genome assembly of Topmouth culter (Culter alburnus).</title>
        <authorList>
            <person name="Zhao H."/>
        </authorList>
    </citation>
    <scope>NUCLEOTIDE SEQUENCE [LARGE SCALE GENOMIC DNA]</scope>
    <source>
        <strain evidence="4">CATC2023</strain>
        <tissue evidence="4">Muscle</tissue>
    </source>
</reference>
<keyword evidence="2" id="KW-0812">Transmembrane</keyword>
<name>A0AAW2AMG6_CULAL</name>
<feature type="compositionally biased region" description="Low complexity" evidence="1">
    <location>
        <begin position="52"/>
        <end position="63"/>
    </location>
</feature>
<evidence type="ECO:0000256" key="2">
    <source>
        <dbReference type="SAM" id="Phobius"/>
    </source>
</evidence>
<dbReference type="Proteomes" id="UP001479290">
    <property type="component" value="Unassembled WGS sequence"/>
</dbReference>
<comment type="caution">
    <text evidence="4">The sequence shown here is derived from an EMBL/GenBank/DDBJ whole genome shotgun (WGS) entry which is preliminary data.</text>
</comment>
<accession>A0AAW2AMG6</accession>